<proteinExistence type="inferred from homology"/>
<evidence type="ECO:0000313" key="4">
    <source>
        <dbReference type="Proteomes" id="UP000029578"/>
    </source>
</evidence>
<comment type="similarity">
    <text evidence="1">Belongs to the short-chain dehydrogenases/reductases (SDR) family.</text>
</comment>
<accession>A0A096DGA3</accession>
<dbReference type="InterPro" id="IPR002347">
    <property type="entry name" value="SDR_fam"/>
</dbReference>
<dbReference type="PRINTS" id="PR00081">
    <property type="entry name" value="GDHRDH"/>
</dbReference>
<dbReference type="CDD" id="cd05233">
    <property type="entry name" value="SDR_c"/>
    <property type="match status" value="1"/>
</dbReference>
<dbReference type="Pfam" id="PF00106">
    <property type="entry name" value="adh_short"/>
    <property type="match status" value="1"/>
</dbReference>
<evidence type="ECO:0000256" key="1">
    <source>
        <dbReference type="ARBA" id="ARBA00006484"/>
    </source>
</evidence>
<evidence type="ECO:0000256" key="2">
    <source>
        <dbReference type="ARBA" id="ARBA00023002"/>
    </source>
</evidence>
<sequence length="282" mass="31421">MMTSLRKKIIAIGGALAYPAISLTPDITREHFSGKWVLVTGASHGIGRALTEKLISAGANVFLIARSEADLRLLCAKAKQMGSSADYCAIDLRDREKLEQLCQKLRETLPRLDYFFCNAGKSIHRKINDAQDRLHDYDRTMDLNYRSLVALSLAILPALKASKGRIIYSSSVSTLYPMAPGWSAYHASKSAANTWCETADSEFAPLGVRVQIAFLPLVHTAMSDVNEQYKHLPAYTPADAANILLKLAMRKNKSYKPWWAKLSAPTAYLFAPIIHLYYKRLP</sequence>
<dbReference type="RefSeq" id="WP_036861634.1">
    <property type="nucleotide sequence ID" value="NZ_JRNS01000074.1"/>
</dbReference>
<name>A0A096DGA3_9BACT</name>
<keyword evidence="2" id="KW-0560">Oxidoreductase</keyword>
<dbReference type="PANTHER" id="PTHR44196">
    <property type="entry name" value="DEHYDROGENASE/REDUCTASE SDR FAMILY MEMBER 7B"/>
    <property type="match status" value="1"/>
</dbReference>
<evidence type="ECO:0000313" key="3">
    <source>
        <dbReference type="EMBL" id="KGF56554.1"/>
    </source>
</evidence>
<comment type="caution">
    <text evidence="3">The sequence shown here is derived from an EMBL/GenBank/DDBJ whole genome shotgun (WGS) entry which is preliminary data.</text>
</comment>
<protein>
    <submittedName>
        <fullName evidence="3">Short-chain dehydrogenase</fullName>
    </submittedName>
</protein>
<dbReference type="EMBL" id="JRNS01000074">
    <property type="protein sequence ID" value="KGF56554.1"/>
    <property type="molecule type" value="Genomic_DNA"/>
</dbReference>
<dbReference type="SUPFAM" id="SSF51735">
    <property type="entry name" value="NAD(P)-binding Rossmann-fold domains"/>
    <property type="match status" value="1"/>
</dbReference>
<dbReference type="GO" id="GO:0016020">
    <property type="term" value="C:membrane"/>
    <property type="evidence" value="ECO:0007669"/>
    <property type="project" value="TreeGrafter"/>
</dbReference>
<reference evidence="3 4" key="1">
    <citation type="submission" date="2014-07" db="EMBL/GenBank/DDBJ databases">
        <authorList>
            <person name="McCorrison J."/>
            <person name="Sanka R."/>
            <person name="Torralba M."/>
            <person name="Gillis M."/>
            <person name="Haft D.H."/>
            <person name="Methe B."/>
            <person name="Sutton G."/>
            <person name="Nelson K.E."/>
        </authorList>
    </citation>
    <scope>NUCLEOTIDE SEQUENCE [LARGE SCALE GENOMIC DNA]</scope>
    <source>
        <strain evidence="3 4">DNF00666</strain>
    </source>
</reference>
<dbReference type="InterPro" id="IPR036291">
    <property type="entry name" value="NAD(P)-bd_dom_sf"/>
</dbReference>
<dbReference type="Gene3D" id="3.40.50.720">
    <property type="entry name" value="NAD(P)-binding Rossmann-like Domain"/>
    <property type="match status" value="1"/>
</dbReference>
<organism evidence="3 4">
    <name type="scientific">Prevotella melaninogenica DNF00666</name>
    <dbReference type="NCBI Taxonomy" id="1401073"/>
    <lineage>
        <taxon>Bacteria</taxon>
        <taxon>Pseudomonadati</taxon>
        <taxon>Bacteroidota</taxon>
        <taxon>Bacteroidia</taxon>
        <taxon>Bacteroidales</taxon>
        <taxon>Prevotellaceae</taxon>
        <taxon>Prevotella</taxon>
    </lineage>
</organism>
<dbReference type="AlphaFoldDB" id="A0A096DGA3"/>
<dbReference type="PANTHER" id="PTHR44196:SF1">
    <property type="entry name" value="DEHYDROGENASE_REDUCTASE SDR FAMILY MEMBER 7B"/>
    <property type="match status" value="1"/>
</dbReference>
<dbReference type="Proteomes" id="UP000029578">
    <property type="component" value="Unassembled WGS sequence"/>
</dbReference>
<gene>
    <name evidence="3" type="ORF">HMPREF0661_00975</name>
</gene>
<dbReference type="GO" id="GO:0016491">
    <property type="term" value="F:oxidoreductase activity"/>
    <property type="evidence" value="ECO:0007669"/>
    <property type="project" value="UniProtKB-KW"/>
</dbReference>